<evidence type="ECO:0008006" key="3">
    <source>
        <dbReference type="Google" id="ProtNLM"/>
    </source>
</evidence>
<protein>
    <recommendedName>
        <fullName evidence="3">HPr kinase/phosphorylase C-terminal domain-containing protein</fullName>
    </recommendedName>
</protein>
<accession>A0ABZ2G518</accession>
<dbReference type="RefSeq" id="WP_338504106.1">
    <property type="nucleotide sequence ID" value="NZ_CP145607.1"/>
</dbReference>
<keyword evidence="2" id="KW-1185">Reference proteome</keyword>
<reference evidence="1 2" key="1">
    <citation type="submission" date="2024-02" db="EMBL/GenBank/DDBJ databases">
        <title>Full genome sequence of Sphingomonas kaistensis.</title>
        <authorList>
            <person name="Poletto B.L."/>
            <person name="Silva G."/>
            <person name="Galante D."/>
            <person name="Campos K.R."/>
            <person name="Santos M.B.N."/>
            <person name="Sacchi C.T."/>
        </authorList>
    </citation>
    <scope>NUCLEOTIDE SEQUENCE [LARGE SCALE GENOMIC DNA]</scope>
    <source>
        <strain evidence="1 2">MA4R</strain>
    </source>
</reference>
<dbReference type="EMBL" id="CP145607">
    <property type="protein sequence ID" value="WWM70921.1"/>
    <property type="molecule type" value="Genomic_DNA"/>
</dbReference>
<dbReference type="InterPro" id="IPR027417">
    <property type="entry name" value="P-loop_NTPase"/>
</dbReference>
<evidence type="ECO:0000313" key="2">
    <source>
        <dbReference type="Proteomes" id="UP001382935"/>
    </source>
</evidence>
<sequence>MTLVRLFGLVIDSEVPLPNLLPAAAGAIADVHIRRGRVGTDADLVIPEAGLFRVRDGREIIVETNEGVSDRNLRLFLLGSAMGLILHQRGLFPLHANAVELDGRAIAVAGATGAGKSTLAAWFSRSGHRIVGDDVVALKATACTVLAYPGPPRVRLWREAMERFGIDTNGLEPSYADDTVEKWDLPVAGDALVADAVPLGAVYVLEDGADIAITRLGGGAAAATLFDHTYRGSYADRQAEWRAEHFRAVAAVAKSVPVFRLERPRDLSLLEALGRALLAHAVEATARTAAEDRSAAPAPDR</sequence>
<name>A0ABZ2G518_9SPHN</name>
<dbReference type="SUPFAM" id="SSF53795">
    <property type="entry name" value="PEP carboxykinase-like"/>
    <property type="match status" value="1"/>
</dbReference>
<organism evidence="1 2">
    <name type="scientific">Sphingomonas kaistensis</name>
    <dbReference type="NCBI Taxonomy" id="298708"/>
    <lineage>
        <taxon>Bacteria</taxon>
        <taxon>Pseudomonadati</taxon>
        <taxon>Pseudomonadota</taxon>
        <taxon>Alphaproteobacteria</taxon>
        <taxon>Sphingomonadales</taxon>
        <taxon>Sphingomonadaceae</taxon>
        <taxon>Sphingomonas</taxon>
    </lineage>
</organism>
<dbReference type="Gene3D" id="3.40.50.300">
    <property type="entry name" value="P-loop containing nucleotide triphosphate hydrolases"/>
    <property type="match status" value="1"/>
</dbReference>
<evidence type="ECO:0000313" key="1">
    <source>
        <dbReference type="EMBL" id="WWM70921.1"/>
    </source>
</evidence>
<proteinExistence type="predicted"/>
<dbReference type="Proteomes" id="UP001382935">
    <property type="component" value="Chromosome"/>
</dbReference>
<gene>
    <name evidence="1" type="ORF">V6R86_09590</name>
</gene>